<accession>A0ABD5BC67</accession>
<feature type="compositionally biased region" description="Basic and acidic residues" evidence="1">
    <location>
        <begin position="42"/>
        <end position="63"/>
    </location>
</feature>
<dbReference type="RefSeq" id="WP_144423248.1">
    <property type="nucleotide sequence ID" value="NZ_BRPU01000067.1"/>
</dbReference>
<sequence>MKIKAIRMFSHYTLGNFSQGDVRIVEDEVGKALIAMHLATEVKEEEQNSKQEENNKGQPDKPKTGGKSGNKRRTAGAD</sequence>
<evidence type="ECO:0000256" key="1">
    <source>
        <dbReference type="SAM" id="MobiDB-lite"/>
    </source>
</evidence>
<comment type="caution">
    <text evidence="2">The sequence shown here is derived from an EMBL/GenBank/DDBJ whole genome shotgun (WGS) entry which is preliminary data.</text>
</comment>
<evidence type="ECO:0000313" key="2">
    <source>
        <dbReference type="EMBL" id="MDQ9554089.1"/>
    </source>
</evidence>
<protein>
    <submittedName>
        <fullName evidence="2">Uncharacterized protein</fullName>
    </submittedName>
</protein>
<dbReference type="AlphaFoldDB" id="A0ABD5BC67"/>
<reference evidence="2 3" key="1">
    <citation type="submission" date="2023-07" db="EMBL/GenBank/DDBJ databases">
        <title>Pathogens genome sequencing project 196.</title>
        <authorList>
            <person name="Cao X."/>
        </authorList>
    </citation>
    <scope>NUCLEOTIDE SEQUENCE [LARGE SCALE GENOMIC DNA]</scope>
    <source>
        <strain evidence="2 3">SM41</strain>
    </source>
</reference>
<name>A0ABD5BC67_SERMA</name>
<proteinExistence type="predicted"/>
<feature type="region of interest" description="Disordered" evidence="1">
    <location>
        <begin position="42"/>
        <end position="78"/>
    </location>
</feature>
<feature type="compositionally biased region" description="Basic residues" evidence="1">
    <location>
        <begin position="69"/>
        <end position="78"/>
    </location>
</feature>
<dbReference type="Proteomes" id="UP001234811">
    <property type="component" value="Unassembled WGS sequence"/>
</dbReference>
<evidence type="ECO:0000313" key="3">
    <source>
        <dbReference type="Proteomes" id="UP001234811"/>
    </source>
</evidence>
<gene>
    <name evidence="2" type="ORF">RF091_00830</name>
</gene>
<dbReference type="EMBL" id="JAVIPQ010000013">
    <property type="protein sequence ID" value="MDQ9554089.1"/>
    <property type="molecule type" value="Genomic_DNA"/>
</dbReference>
<organism evidence="2 3">
    <name type="scientific">Serratia marcescens</name>
    <dbReference type="NCBI Taxonomy" id="615"/>
    <lineage>
        <taxon>Bacteria</taxon>
        <taxon>Pseudomonadati</taxon>
        <taxon>Pseudomonadota</taxon>
        <taxon>Gammaproteobacteria</taxon>
        <taxon>Enterobacterales</taxon>
        <taxon>Yersiniaceae</taxon>
        <taxon>Serratia</taxon>
    </lineage>
</organism>